<dbReference type="CDD" id="cd14014">
    <property type="entry name" value="STKc_PknB_like"/>
    <property type="match status" value="1"/>
</dbReference>
<proteinExistence type="predicted"/>
<dbReference type="InterPro" id="IPR011990">
    <property type="entry name" value="TPR-like_helical_dom_sf"/>
</dbReference>
<gene>
    <name evidence="3" type="ORF">H9625_05830</name>
</gene>
<dbReference type="Pfam" id="PF00069">
    <property type="entry name" value="Pkinase"/>
    <property type="match status" value="1"/>
</dbReference>
<dbReference type="PANTHER" id="PTHR24361">
    <property type="entry name" value="MITOGEN-ACTIVATED KINASE KINASE KINASE"/>
    <property type="match status" value="1"/>
</dbReference>
<name>A0ABR8Y6Z1_9BACT</name>
<dbReference type="PROSITE" id="PS00107">
    <property type="entry name" value="PROTEIN_KINASE_ATP"/>
    <property type="match status" value="1"/>
</dbReference>
<evidence type="ECO:0000259" key="2">
    <source>
        <dbReference type="PROSITE" id="PS50011"/>
    </source>
</evidence>
<keyword evidence="3" id="KW-0808">Transferase</keyword>
<dbReference type="InterPro" id="IPR053235">
    <property type="entry name" value="Ser_Thr_kinase"/>
</dbReference>
<dbReference type="SUPFAM" id="SSF81901">
    <property type="entry name" value="HCP-like"/>
    <property type="match status" value="1"/>
</dbReference>
<feature type="binding site" evidence="1">
    <location>
        <position position="53"/>
    </location>
    <ligand>
        <name>ATP</name>
        <dbReference type="ChEBI" id="CHEBI:30616"/>
    </ligand>
</feature>
<dbReference type="InterPro" id="IPR017441">
    <property type="entry name" value="Protein_kinase_ATP_BS"/>
</dbReference>
<dbReference type="EMBL" id="JACSPP010000012">
    <property type="protein sequence ID" value="MBD8039970.1"/>
    <property type="molecule type" value="Genomic_DNA"/>
</dbReference>
<dbReference type="GO" id="GO:0004674">
    <property type="term" value="F:protein serine/threonine kinase activity"/>
    <property type="evidence" value="ECO:0007669"/>
    <property type="project" value="UniProtKB-KW"/>
</dbReference>
<dbReference type="PROSITE" id="PS50011">
    <property type="entry name" value="PROTEIN_KINASE_DOM"/>
    <property type="match status" value="1"/>
</dbReference>
<keyword evidence="3" id="KW-0418">Kinase</keyword>
<keyword evidence="3" id="KW-0723">Serine/threonine-protein kinase</keyword>
<organism evidence="3 4">
    <name type="scientific">Phocaeicola intestinalis</name>
    <dbReference type="NCBI Taxonomy" id="2762212"/>
    <lineage>
        <taxon>Bacteria</taxon>
        <taxon>Pseudomonadati</taxon>
        <taxon>Bacteroidota</taxon>
        <taxon>Bacteroidia</taxon>
        <taxon>Bacteroidales</taxon>
        <taxon>Bacteroidaceae</taxon>
        <taxon>Phocaeicola</taxon>
    </lineage>
</organism>
<evidence type="ECO:0000256" key="1">
    <source>
        <dbReference type="PROSITE-ProRule" id="PRU10141"/>
    </source>
</evidence>
<dbReference type="InterPro" id="IPR000719">
    <property type="entry name" value="Prot_kinase_dom"/>
</dbReference>
<evidence type="ECO:0000313" key="3">
    <source>
        <dbReference type="EMBL" id="MBD8039970.1"/>
    </source>
</evidence>
<dbReference type="Gene3D" id="1.25.40.10">
    <property type="entry name" value="Tetratricopeptide repeat domain"/>
    <property type="match status" value="1"/>
</dbReference>
<feature type="domain" description="Protein kinase" evidence="2">
    <location>
        <begin position="21"/>
        <end position="310"/>
    </location>
</feature>
<protein>
    <submittedName>
        <fullName evidence="3">Serine/threonine protein kinase</fullName>
    </submittedName>
</protein>
<keyword evidence="1" id="KW-0547">Nucleotide-binding</keyword>
<keyword evidence="1" id="KW-0067">ATP-binding</keyword>
<sequence>MAIRKLQGQKERNEGVYYEFDTDADILGEGGMGRVYLGKRIDSNGGVTPVAIKAMFEGLPDLVIERARREASIQLHNESLVLMYAFIETQDKDMLGADVTHYHVISEYLDGISLANLIVGNLEDRHGVVHPSIEKLYEEYIDNREQKSTEIIKKVLAGVMALHDVGYIHRDIDPTNIMVTTDGKIKLIDFGVAKQLVRLNTADKGLTSSGQFLGKAGYAAPELILGDIRHQNFSTDVYAIGILYFQLLTGHLPFKGTSYDMMEAQLQKTIPLKAIQSYQIRTVIKKATAKKQSERYTTSAQFRAAIDAFVFPEPWYRNKTILTSGIAVLAAAVCGCIVYWSLASSASEPTPEELYQSYLTELNSSEPEKTSQGFDGMLNLAEKGYMPAMYQVAYTYVWAPKDSLSLLRKKNLGLITDSLGLLIENAKNEEAMTWLKKAIQASDSTNYQAMSWLAQYYLNGMVVNRDIEVAVKLLNKSKNEAIKNQDKEYIEKINKVLSRIKKIKHENE</sequence>
<comment type="caution">
    <text evidence="3">The sequence shown here is derived from an EMBL/GenBank/DDBJ whole genome shotgun (WGS) entry which is preliminary data.</text>
</comment>
<dbReference type="Gene3D" id="1.10.510.10">
    <property type="entry name" value="Transferase(Phosphotransferase) domain 1"/>
    <property type="match status" value="1"/>
</dbReference>
<dbReference type="RefSeq" id="WP_087248489.1">
    <property type="nucleotide sequence ID" value="NZ_JACSPP010000012.1"/>
</dbReference>
<keyword evidence="4" id="KW-1185">Reference proteome</keyword>
<accession>A0ABR8Y6Z1</accession>
<dbReference type="InterPro" id="IPR011009">
    <property type="entry name" value="Kinase-like_dom_sf"/>
</dbReference>
<dbReference type="Proteomes" id="UP000620874">
    <property type="component" value="Unassembled WGS sequence"/>
</dbReference>
<evidence type="ECO:0000313" key="4">
    <source>
        <dbReference type="Proteomes" id="UP000620874"/>
    </source>
</evidence>
<dbReference type="SUPFAM" id="SSF56112">
    <property type="entry name" value="Protein kinase-like (PK-like)"/>
    <property type="match status" value="1"/>
</dbReference>
<reference evidence="3 4" key="1">
    <citation type="submission" date="2020-08" db="EMBL/GenBank/DDBJ databases">
        <title>A Genomic Blueprint of the Chicken Gut Microbiome.</title>
        <authorList>
            <person name="Gilroy R."/>
            <person name="Ravi A."/>
            <person name="Getino M."/>
            <person name="Pursley I."/>
            <person name="Horton D.L."/>
            <person name="Alikhan N.-F."/>
            <person name="Baker D."/>
            <person name="Gharbi K."/>
            <person name="Hall N."/>
            <person name="Watson M."/>
            <person name="Adriaenssens E.M."/>
            <person name="Foster-Nyarko E."/>
            <person name="Jarju S."/>
            <person name="Secka A."/>
            <person name="Antonio M."/>
            <person name="Oren A."/>
            <person name="Chaudhuri R."/>
            <person name="La Ragione R.M."/>
            <person name="Hildebrand F."/>
            <person name="Pallen M.J."/>
        </authorList>
    </citation>
    <scope>NUCLEOTIDE SEQUENCE [LARGE SCALE GENOMIC DNA]</scope>
    <source>
        <strain evidence="3 4">Sa1CVN1</strain>
    </source>
</reference>